<reference evidence="1 2" key="1">
    <citation type="submission" date="2024-02" db="EMBL/GenBank/DDBJ databases">
        <title>A chromosome-level genome assembly of Drosophila madeirensis, a fruit fly species endemic to Madeira island.</title>
        <authorList>
            <person name="Tomihara K."/>
            <person name="Llopart A."/>
            <person name="Yamamoto D."/>
        </authorList>
    </citation>
    <scope>NUCLEOTIDE SEQUENCE [LARGE SCALE GENOMIC DNA]</scope>
    <source>
        <strain evidence="1 2">RF1</strain>
    </source>
</reference>
<dbReference type="EMBL" id="AP029267">
    <property type="protein sequence ID" value="BFG03859.1"/>
    <property type="molecule type" value="Genomic_DNA"/>
</dbReference>
<accession>A0AAU9G6X6</accession>
<name>A0AAU9G6X6_DROMD</name>
<dbReference type="AlphaFoldDB" id="A0AAU9G6X6"/>
<evidence type="ECO:0000313" key="1">
    <source>
        <dbReference type="EMBL" id="BFG03859.1"/>
    </source>
</evidence>
<dbReference type="Proteomes" id="UP001500889">
    <property type="component" value="Chromosome E"/>
</dbReference>
<gene>
    <name evidence="1" type="ORF">DMAD_02987</name>
</gene>
<keyword evidence="2" id="KW-1185">Reference proteome</keyword>
<dbReference type="PANTHER" id="PTHR20977">
    <property type="entry name" value="AT13385P-RELATED"/>
    <property type="match status" value="1"/>
</dbReference>
<dbReference type="PANTHER" id="PTHR20977:SF0">
    <property type="entry name" value="AT13385P-RELATED"/>
    <property type="match status" value="1"/>
</dbReference>
<dbReference type="InterPro" id="IPR006611">
    <property type="entry name" value="DUF1431_DROsp"/>
</dbReference>
<organism evidence="1 2">
    <name type="scientific">Drosophila madeirensis</name>
    <name type="common">Fruit fly</name>
    <dbReference type="NCBI Taxonomy" id="30013"/>
    <lineage>
        <taxon>Eukaryota</taxon>
        <taxon>Metazoa</taxon>
        <taxon>Ecdysozoa</taxon>
        <taxon>Arthropoda</taxon>
        <taxon>Hexapoda</taxon>
        <taxon>Insecta</taxon>
        <taxon>Pterygota</taxon>
        <taxon>Neoptera</taxon>
        <taxon>Endopterygota</taxon>
        <taxon>Diptera</taxon>
        <taxon>Brachycera</taxon>
        <taxon>Muscomorpha</taxon>
        <taxon>Ephydroidea</taxon>
        <taxon>Drosophilidae</taxon>
        <taxon>Drosophila</taxon>
        <taxon>Sophophora</taxon>
    </lineage>
</organism>
<protein>
    <submittedName>
        <fullName evidence="1">Uncharacterized protein</fullName>
    </submittedName>
</protein>
<dbReference type="Pfam" id="PF07248">
    <property type="entry name" value="DUF1431"/>
    <property type="match status" value="1"/>
</dbReference>
<sequence>MSLLQSLWGRLLAMSKPSHSVSVLCRTLTTEQKLKMRWMRLRQRKAFAMPCYMSLRRTEYKCPAKDPAPVCDDDPCDEEPLPRDLTDYKPSDKAKRKYQRNWSERYPEPQPFLPMKRIFPLRARRSRGTMNRPQTACQPELPESGRVKPDQLMDVQRIGAMPCCKMSAPHCRPVRKPPTCHLFLKPSCCHKRATKYPSFSECRKQRLLEPLPIRECAMKVSICDMWAYWRSKRRGW</sequence>
<proteinExistence type="predicted"/>
<dbReference type="SMART" id="SM00689">
    <property type="entry name" value="DM6"/>
    <property type="match status" value="1"/>
</dbReference>
<evidence type="ECO:0000313" key="2">
    <source>
        <dbReference type="Proteomes" id="UP001500889"/>
    </source>
</evidence>